<name>A0A1Y0F6L2_9LACO</name>
<dbReference type="Pfam" id="PF01844">
    <property type="entry name" value="HNH"/>
    <property type="match status" value="1"/>
</dbReference>
<dbReference type="RefSeq" id="WP_087448602.1">
    <property type="nucleotide sequence ID" value="NZ_CP020858.1"/>
</dbReference>
<accession>A0A1Y0F6L2</accession>
<protein>
    <submittedName>
        <fullName evidence="2">HNH endonuclease</fullName>
    </submittedName>
</protein>
<evidence type="ECO:0000259" key="1">
    <source>
        <dbReference type="SMART" id="SM00507"/>
    </source>
</evidence>
<organism evidence="2 3">
    <name type="scientific">Ligilactobacillus salivarius</name>
    <dbReference type="NCBI Taxonomy" id="1624"/>
    <lineage>
        <taxon>Bacteria</taxon>
        <taxon>Bacillati</taxon>
        <taxon>Bacillota</taxon>
        <taxon>Bacilli</taxon>
        <taxon>Lactobacillales</taxon>
        <taxon>Lactobacillaceae</taxon>
        <taxon>Ligilactobacillus</taxon>
    </lineage>
</organism>
<sequence length="125" mass="15279">MPYAPKKPCRYPGCPQLTHQTYCKKHTQVMNHNYNHYQRPKTHHQRYHRGWPKIRQRYLRLHPFCEMCRSQDRFTKATEVHHVLPLEHGGTNDFKNLMALCKACHSRITAQMDDRWHQKPRVYHY</sequence>
<dbReference type="GO" id="GO:0008270">
    <property type="term" value="F:zinc ion binding"/>
    <property type="evidence" value="ECO:0007669"/>
    <property type="project" value="InterPro"/>
</dbReference>
<dbReference type="CDD" id="cd00085">
    <property type="entry name" value="HNHc"/>
    <property type="match status" value="1"/>
</dbReference>
<keyword evidence="2" id="KW-0255">Endonuclease</keyword>
<dbReference type="Proteomes" id="UP000195378">
    <property type="component" value="Chromosome"/>
</dbReference>
<evidence type="ECO:0000313" key="3">
    <source>
        <dbReference type="Proteomes" id="UP000195378"/>
    </source>
</evidence>
<dbReference type="Gene3D" id="1.10.30.50">
    <property type="match status" value="1"/>
</dbReference>
<dbReference type="AlphaFoldDB" id="A0A1Y0F6L2"/>
<dbReference type="InterPro" id="IPR002711">
    <property type="entry name" value="HNH"/>
</dbReference>
<keyword evidence="2" id="KW-0378">Hydrolase</keyword>
<reference evidence="2 3" key="1">
    <citation type="submission" date="2017-04" db="EMBL/GenBank/DDBJ databases">
        <title>Complete genome sequence of Lactobacillus salivarius ZLS006, a probiotic strain isolated from healthy piglet.</title>
        <authorList>
            <person name="Zhang D."/>
        </authorList>
    </citation>
    <scope>NUCLEOTIDE SEQUENCE [LARGE SCALE GENOMIC DNA]</scope>
    <source>
        <strain evidence="2 3">ZLS006</strain>
    </source>
</reference>
<proteinExistence type="predicted"/>
<evidence type="ECO:0000313" key="2">
    <source>
        <dbReference type="EMBL" id="ARU18895.1"/>
    </source>
</evidence>
<dbReference type="SMART" id="SM00507">
    <property type="entry name" value="HNHc"/>
    <property type="match status" value="1"/>
</dbReference>
<dbReference type="GO" id="GO:0004519">
    <property type="term" value="F:endonuclease activity"/>
    <property type="evidence" value="ECO:0007669"/>
    <property type="project" value="UniProtKB-KW"/>
</dbReference>
<feature type="domain" description="HNH nuclease" evidence="1">
    <location>
        <begin position="53"/>
        <end position="106"/>
    </location>
</feature>
<dbReference type="EMBL" id="CP020858">
    <property type="protein sequence ID" value="ARU18895.1"/>
    <property type="molecule type" value="Genomic_DNA"/>
</dbReference>
<keyword evidence="2" id="KW-0540">Nuclease</keyword>
<gene>
    <name evidence="2" type="ORF">B7R82_02315</name>
</gene>
<dbReference type="InterPro" id="IPR003615">
    <property type="entry name" value="HNH_nuc"/>
</dbReference>
<dbReference type="GO" id="GO:0003676">
    <property type="term" value="F:nucleic acid binding"/>
    <property type="evidence" value="ECO:0007669"/>
    <property type="project" value="InterPro"/>
</dbReference>